<feature type="transmembrane region" description="Helical" evidence="11">
    <location>
        <begin position="360"/>
        <end position="379"/>
    </location>
</feature>
<keyword evidence="5 11" id="KW-1133">Transmembrane helix</keyword>
<keyword evidence="3 11" id="KW-0812">Transmembrane</keyword>
<evidence type="ECO:0000256" key="1">
    <source>
        <dbReference type="ARBA" id="ARBA00004141"/>
    </source>
</evidence>
<feature type="region of interest" description="Disordered" evidence="10">
    <location>
        <begin position="1"/>
        <end position="20"/>
    </location>
</feature>
<dbReference type="InterPro" id="IPR038354">
    <property type="entry name" value="VKOR_sf"/>
</dbReference>
<evidence type="ECO:0000256" key="4">
    <source>
        <dbReference type="ARBA" id="ARBA00022719"/>
    </source>
</evidence>
<feature type="domain" description="SPW repeat-containing integral membrane" evidence="12">
    <location>
        <begin position="362"/>
        <end position="451"/>
    </location>
</feature>
<dbReference type="InterPro" id="IPR005530">
    <property type="entry name" value="SPW"/>
</dbReference>
<organism evidence="14 15">
    <name type="scientific">Nitrospira moscoviensis</name>
    <dbReference type="NCBI Taxonomy" id="42253"/>
    <lineage>
        <taxon>Bacteria</taxon>
        <taxon>Pseudomonadati</taxon>
        <taxon>Nitrospirota</taxon>
        <taxon>Nitrospiria</taxon>
        <taxon>Nitrospirales</taxon>
        <taxon>Nitrospiraceae</taxon>
        <taxon>Nitrospira</taxon>
    </lineage>
</organism>
<evidence type="ECO:0000256" key="11">
    <source>
        <dbReference type="SAM" id="Phobius"/>
    </source>
</evidence>
<keyword evidence="4" id="KW-0874">Quinone</keyword>
<feature type="transmembrane region" description="Helical" evidence="11">
    <location>
        <begin position="166"/>
        <end position="187"/>
    </location>
</feature>
<dbReference type="CDD" id="cd12919">
    <property type="entry name" value="VKOR_2"/>
    <property type="match status" value="1"/>
</dbReference>
<evidence type="ECO:0000256" key="9">
    <source>
        <dbReference type="ARBA" id="ARBA00023284"/>
    </source>
</evidence>
<dbReference type="KEGG" id="nmv:NITMOv2_2898"/>
<comment type="subcellular location">
    <subcellularLocation>
        <location evidence="1">Membrane</location>
        <topology evidence="1">Multi-pass membrane protein</topology>
    </subcellularLocation>
</comment>
<comment type="similarity">
    <text evidence="2">Belongs to the VKOR family.</text>
</comment>
<evidence type="ECO:0000256" key="7">
    <source>
        <dbReference type="ARBA" id="ARBA00023136"/>
    </source>
</evidence>
<reference evidence="14 15" key="1">
    <citation type="journal article" date="2015" name="Proc. Natl. Acad. Sci. U.S.A.">
        <title>Expanded metabolic versatility of ubiquitous nitrite-oxidizing bacteria from the genus Nitrospira.</title>
        <authorList>
            <person name="Koch H."/>
            <person name="Lucker S."/>
            <person name="Albertsen M."/>
            <person name="Kitzinger K."/>
            <person name="Herbold C."/>
            <person name="Spieck E."/>
            <person name="Nielsen P.H."/>
            <person name="Wagner M."/>
            <person name="Daims H."/>
        </authorList>
    </citation>
    <scope>NUCLEOTIDE SEQUENCE [LARGE SCALE GENOMIC DNA]</scope>
    <source>
        <strain evidence="14 15">NSP M-1</strain>
    </source>
</reference>
<name>A0A0K2GEL8_NITMO</name>
<keyword evidence="9" id="KW-0676">Redox-active center</keyword>
<dbReference type="GO" id="GO:0016020">
    <property type="term" value="C:membrane"/>
    <property type="evidence" value="ECO:0007669"/>
    <property type="project" value="UniProtKB-SubCell"/>
</dbReference>
<dbReference type="GO" id="GO:0048038">
    <property type="term" value="F:quinone binding"/>
    <property type="evidence" value="ECO:0007669"/>
    <property type="project" value="UniProtKB-KW"/>
</dbReference>
<evidence type="ECO:0000259" key="12">
    <source>
        <dbReference type="Pfam" id="PF03779"/>
    </source>
</evidence>
<feature type="domain" description="SPW repeat-containing integral membrane" evidence="12">
    <location>
        <begin position="45"/>
        <end position="136"/>
    </location>
</feature>
<dbReference type="EMBL" id="CP011801">
    <property type="protein sequence ID" value="ALA59304.1"/>
    <property type="molecule type" value="Genomic_DNA"/>
</dbReference>
<evidence type="ECO:0000313" key="14">
    <source>
        <dbReference type="EMBL" id="ALA59304.1"/>
    </source>
</evidence>
<feature type="transmembrane region" description="Helical" evidence="11">
    <location>
        <begin position="391"/>
        <end position="407"/>
    </location>
</feature>
<evidence type="ECO:0000256" key="3">
    <source>
        <dbReference type="ARBA" id="ARBA00022692"/>
    </source>
</evidence>
<keyword evidence="7 11" id="KW-0472">Membrane</keyword>
<dbReference type="STRING" id="42253.NITMOv2_2898"/>
<dbReference type="AlphaFoldDB" id="A0A0K2GEL8"/>
<evidence type="ECO:0000256" key="8">
    <source>
        <dbReference type="ARBA" id="ARBA00023157"/>
    </source>
</evidence>
<feature type="transmembrane region" description="Helical" evidence="11">
    <location>
        <begin position="97"/>
        <end position="115"/>
    </location>
</feature>
<sequence length="469" mass="50757">MASRQATHQEHQHSRHPAAMETTHEGMSVAEHGSMLAENHKKFLWTYHTNLLLGIWLLTSPVTFGYQSTGMTWSDIASGGLVLAFGTLALFRRVWAAWAVCFTGIWLLFAPLVFWAPSATAYLNDTIVGGMLIALSILIPGMPGMGWMDMPGPEIPPGWTYNPSTWLQRGPIIALAFVGFFIARYLAAYQLGHIPSAWDPFFGDSTQQVLTSKVSKAWPISDAGLGALSYLLEALSGYMGDSRRWRTMPWMVLMFALLVVPLGATSIILVILQPVSIGMWCTLCLVAAVAMLIMVPLAVDEVVAMGQFMVASSRAGKPFWQTFWKGGSIEGGGPDTRSPEFGSPASAVGPSMIWGVSLPWTLAVGTALGMWLMVAPSVLGTDAAIADSDHLVGALVVTFAVIAWAEVTRSVRWFNAVLGLWLIAAPWLLAGGISMATLNDLVVGLLLVLTSLPLGTIRERYAGWSRYII</sequence>
<dbReference type="Proteomes" id="UP000069205">
    <property type="component" value="Chromosome"/>
</dbReference>
<dbReference type="Pfam" id="PF07884">
    <property type="entry name" value="VKOR"/>
    <property type="match status" value="1"/>
</dbReference>
<evidence type="ECO:0000256" key="6">
    <source>
        <dbReference type="ARBA" id="ARBA00023002"/>
    </source>
</evidence>
<feature type="transmembrane region" description="Helical" evidence="11">
    <location>
        <begin position="277"/>
        <end position="299"/>
    </location>
</feature>
<keyword evidence="15" id="KW-1185">Reference proteome</keyword>
<evidence type="ECO:0000256" key="2">
    <source>
        <dbReference type="ARBA" id="ARBA00006214"/>
    </source>
</evidence>
<feature type="transmembrane region" description="Helical" evidence="11">
    <location>
        <begin position="250"/>
        <end position="271"/>
    </location>
</feature>
<dbReference type="Gene3D" id="1.20.1440.130">
    <property type="entry name" value="VKOR domain"/>
    <property type="match status" value="1"/>
</dbReference>
<evidence type="ECO:0000313" key="15">
    <source>
        <dbReference type="Proteomes" id="UP000069205"/>
    </source>
</evidence>
<proteinExistence type="inferred from homology"/>
<evidence type="ECO:0000256" key="5">
    <source>
        <dbReference type="ARBA" id="ARBA00022989"/>
    </source>
</evidence>
<keyword evidence="8" id="KW-1015">Disulfide bond</keyword>
<feature type="transmembrane region" description="Helical" evidence="11">
    <location>
        <begin position="127"/>
        <end position="146"/>
    </location>
</feature>
<feature type="domain" description="Vitamin K epoxide reductase" evidence="13">
    <location>
        <begin position="172"/>
        <end position="298"/>
    </location>
</feature>
<feature type="transmembrane region" description="Helical" evidence="11">
    <location>
        <begin position="441"/>
        <end position="457"/>
    </location>
</feature>
<accession>A0A0K2GEL8</accession>
<gene>
    <name evidence="14" type="ORF">NITMOv2_2898</name>
</gene>
<feature type="transmembrane region" description="Helical" evidence="11">
    <location>
        <begin position="414"/>
        <end position="435"/>
    </location>
</feature>
<dbReference type="PATRIC" id="fig|42253.5.peg.2866"/>
<protein>
    <submittedName>
        <fullName evidence="14">Vitamin K epoxide reductase</fullName>
    </submittedName>
</protein>
<feature type="transmembrane region" description="Helical" evidence="11">
    <location>
        <begin position="45"/>
        <end position="66"/>
    </location>
</feature>
<evidence type="ECO:0000256" key="10">
    <source>
        <dbReference type="SAM" id="MobiDB-lite"/>
    </source>
</evidence>
<dbReference type="Pfam" id="PF03779">
    <property type="entry name" value="SPW"/>
    <property type="match status" value="2"/>
</dbReference>
<dbReference type="InterPro" id="IPR012932">
    <property type="entry name" value="VKOR"/>
</dbReference>
<dbReference type="GO" id="GO:0016491">
    <property type="term" value="F:oxidoreductase activity"/>
    <property type="evidence" value="ECO:0007669"/>
    <property type="project" value="UniProtKB-KW"/>
</dbReference>
<keyword evidence="6" id="KW-0560">Oxidoreductase</keyword>
<evidence type="ECO:0000259" key="13">
    <source>
        <dbReference type="Pfam" id="PF07884"/>
    </source>
</evidence>